<dbReference type="eggNOG" id="ENOG502SHGP">
    <property type="taxonomic scope" value="Eukaryota"/>
</dbReference>
<name>G9N5V7_HYPVG</name>
<comment type="caution">
    <text evidence="2">The sequence shown here is derived from an EMBL/GenBank/DDBJ whole genome shotgun (WGS) entry which is preliminary data.</text>
</comment>
<evidence type="ECO:0000313" key="2">
    <source>
        <dbReference type="EMBL" id="EHK18148.1"/>
    </source>
</evidence>
<dbReference type="RefSeq" id="XP_013952345.1">
    <property type="nucleotide sequence ID" value="XM_014096870.1"/>
</dbReference>
<organism evidence="2 3">
    <name type="scientific">Hypocrea virens (strain Gv29-8 / FGSC 10586)</name>
    <name type="common">Gliocladium virens</name>
    <name type="synonym">Trichoderma virens</name>
    <dbReference type="NCBI Taxonomy" id="413071"/>
    <lineage>
        <taxon>Eukaryota</taxon>
        <taxon>Fungi</taxon>
        <taxon>Dikarya</taxon>
        <taxon>Ascomycota</taxon>
        <taxon>Pezizomycotina</taxon>
        <taxon>Sordariomycetes</taxon>
        <taxon>Hypocreomycetidae</taxon>
        <taxon>Hypocreales</taxon>
        <taxon>Hypocreaceae</taxon>
        <taxon>Trichoderma</taxon>
    </lineage>
</organism>
<feature type="transmembrane region" description="Helical" evidence="1">
    <location>
        <begin position="190"/>
        <end position="213"/>
    </location>
</feature>
<gene>
    <name evidence="2" type="ORF">TRIVIDRAFT_226259</name>
</gene>
<dbReference type="Proteomes" id="UP000007115">
    <property type="component" value="Unassembled WGS sequence"/>
</dbReference>
<keyword evidence="1" id="KW-0472">Membrane</keyword>
<feature type="transmembrane region" description="Helical" evidence="1">
    <location>
        <begin position="155"/>
        <end position="178"/>
    </location>
</feature>
<reference evidence="2 3" key="1">
    <citation type="journal article" date="2011" name="Genome Biol.">
        <title>Comparative genome sequence analysis underscores mycoparasitism as the ancestral life style of Trichoderma.</title>
        <authorList>
            <person name="Kubicek C.P."/>
            <person name="Herrera-Estrella A."/>
            <person name="Seidl-Seiboth V."/>
            <person name="Martinez D.A."/>
            <person name="Druzhinina I.S."/>
            <person name="Thon M."/>
            <person name="Zeilinger S."/>
            <person name="Casas-Flores S."/>
            <person name="Horwitz B.A."/>
            <person name="Mukherjee P.K."/>
            <person name="Mukherjee M."/>
            <person name="Kredics L."/>
            <person name="Alcaraz L.D."/>
            <person name="Aerts A."/>
            <person name="Antal Z."/>
            <person name="Atanasova L."/>
            <person name="Cervantes-Badillo M.G."/>
            <person name="Challacombe J."/>
            <person name="Chertkov O."/>
            <person name="McCluskey K."/>
            <person name="Coulpier F."/>
            <person name="Deshpande N."/>
            <person name="von Doehren H."/>
            <person name="Ebbole D.J."/>
            <person name="Esquivel-Naranjo E.U."/>
            <person name="Fekete E."/>
            <person name="Flipphi M."/>
            <person name="Glaser F."/>
            <person name="Gomez-Rodriguez E.Y."/>
            <person name="Gruber S."/>
            <person name="Han C."/>
            <person name="Henrissat B."/>
            <person name="Hermosa R."/>
            <person name="Hernandez-Onate M."/>
            <person name="Karaffa L."/>
            <person name="Kosti I."/>
            <person name="Le Crom S."/>
            <person name="Lindquist E."/>
            <person name="Lucas S."/>
            <person name="Luebeck M."/>
            <person name="Luebeck P.S."/>
            <person name="Margeot A."/>
            <person name="Metz B."/>
            <person name="Misra M."/>
            <person name="Nevalainen H."/>
            <person name="Omann M."/>
            <person name="Packer N."/>
            <person name="Perrone G."/>
            <person name="Uresti-Rivera E.E."/>
            <person name="Salamov A."/>
            <person name="Schmoll M."/>
            <person name="Seiboth B."/>
            <person name="Shapiro H."/>
            <person name="Sukno S."/>
            <person name="Tamayo-Ramos J.A."/>
            <person name="Tisch D."/>
            <person name="Wiest A."/>
            <person name="Wilkinson H.H."/>
            <person name="Zhang M."/>
            <person name="Coutinho P.M."/>
            <person name="Kenerley C.M."/>
            <person name="Monte E."/>
            <person name="Baker S.E."/>
            <person name="Grigoriev I.V."/>
        </authorList>
    </citation>
    <scope>NUCLEOTIDE SEQUENCE [LARGE SCALE GENOMIC DNA]</scope>
    <source>
        <strain evidence="3">Gv29-8 / FGSC 10586</strain>
    </source>
</reference>
<dbReference type="VEuPathDB" id="FungiDB:TRIVIDRAFT_226259"/>
<dbReference type="OrthoDB" id="4586224at2759"/>
<evidence type="ECO:0000256" key="1">
    <source>
        <dbReference type="SAM" id="Phobius"/>
    </source>
</evidence>
<proteinExistence type="predicted"/>
<keyword evidence="3" id="KW-1185">Reference proteome</keyword>
<dbReference type="GeneID" id="25792012"/>
<accession>G9N5V7</accession>
<keyword evidence="1" id="KW-1133">Transmembrane helix</keyword>
<dbReference type="HOGENOM" id="CLU_1138132_0_0_1"/>
<protein>
    <submittedName>
        <fullName evidence="2">Uncharacterized protein</fullName>
    </submittedName>
</protein>
<dbReference type="InParanoid" id="G9N5V7"/>
<dbReference type="OMA" id="CISSAWY"/>
<keyword evidence="1" id="KW-0812">Transmembrane</keyword>
<sequence>MLWRCFAITDRRMRAKAWGPADLTASNAYFWTAQGIGVRDLGQTRYCDASGSASSLYDDESVVSKTFAGTAAIDTIFFGLLRVWATFWLTDGYSYATENSGIALMKTGSSTFNLSRPGSISQLEAQPMTSIGLLGMGTPSSAPERRFHSTNSWRGWVFCILYILPVVRLWVLCVTYLLPFSNSESLTITTLLLVAFYLFFLSASLVIYTFYFVRGPSMSTIIPCKTSLWYKIYTSKAPYIKERL</sequence>
<dbReference type="EMBL" id="ABDF02000087">
    <property type="protein sequence ID" value="EHK18148.1"/>
    <property type="molecule type" value="Genomic_DNA"/>
</dbReference>
<evidence type="ECO:0000313" key="3">
    <source>
        <dbReference type="Proteomes" id="UP000007115"/>
    </source>
</evidence>
<dbReference type="AlphaFoldDB" id="G9N5V7"/>